<dbReference type="EMBL" id="JAFJYH010000099">
    <property type="protein sequence ID" value="KAG4419749.1"/>
    <property type="molecule type" value="Genomic_DNA"/>
</dbReference>
<evidence type="ECO:0000313" key="3">
    <source>
        <dbReference type="EMBL" id="KAG4419749.1"/>
    </source>
</evidence>
<protein>
    <recommendedName>
        <fullName evidence="2">2EXR domain-containing protein</fullName>
    </recommendedName>
</protein>
<dbReference type="PANTHER" id="PTHR35910:SF6">
    <property type="entry name" value="2EXR DOMAIN-CONTAINING PROTEIN"/>
    <property type="match status" value="1"/>
</dbReference>
<dbReference type="Proteomes" id="UP000664132">
    <property type="component" value="Unassembled WGS sequence"/>
</dbReference>
<dbReference type="PANTHER" id="PTHR35910">
    <property type="entry name" value="2EXR DOMAIN-CONTAINING PROTEIN"/>
    <property type="match status" value="1"/>
</dbReference>
<gene>
    <name evidence="3" type="ORF">IFR04_007156</name>
</gene>
<dbReference type="AlphaFoldDB" id="A0A8H7TDU6"/>
<keyword evidence="4" id="KW-1185">Reference proteome</keyword>
<evidence type="ECO:0000259" key="2">
    <source>
        <dbReference type="Pfam" id="PF20150"/>
    </source>
</evidence>
<feature type="domain" description="2EXR" evidence="2">
    <location>
        <begin position="5"/>
        <end position="100"/>
    </location>
</feature>
<accession>A0A8H7TDU6</accession>
<name>A0A8H7TDU6_9HELO</name>
<feature type="region of interest" description="Disordered" evidence="1">
    <location>
        <begin position="231"/>
        <end position="253"/>
    </location>
</feature>
<evidence type="ECO:0000313" key="4">
    <source>
        <dbReference type="Proteomes" id="UP000664132"/>
    </source>
</evidence>
<organism evidence="3 4">
    <name type="scientific">Cadophora malorum</name>
    <dbReference type="NCBI Taxonomy" id="108018"/>
    <lineage>
        <taxon>Eukaryota</taxon>
        <taxon>Fungi</taxon>
        <taxon>Dikarya</taxon>
        <taxon>Ascomycota</taxon>
        <taxon>Pezizomycotina</taxon>
        <taxon>Leotiomycetes</taxon>
        <taxon>Helotiales</taxon>
        <taxon>Ploettnerulaceae</taxon>
        <taxon>Cadophora</taxon>
    </lineage>
</organism>
<dbReference type="InterPro" id="IPR045518">
    <property type="entry name" value="2EXR"/>
</dbReference>
<evidence type="ECO:0000256" key="1">
    <source>
        <dbReference type="SAM" id="MobiDB-lite"/>
    </source>
</evidence>
<comment type="caution">
    <text evidence="3">The sequence shown here is derived from an EMBL/GenBank/DDBJ whole genome shotgun (WGS) entry which is preliminary data.</text>
</comment>
<reference evidence="3" key="1">
    <citation type="submission" date="2021-02" db="EMBL/GenBank/DDBJ databases">
        <title>Genome sequence Cadophora malorum strain M34.</title>
        <authorList>
            <person name="Stefanovic E."/>
            <person name="Vu D."/>
            <person name="Scully C."/>
            <person name="Dijksterhuis J."/>
            <person name="Roader J."/>
            <person name="Houbraken J."/>
        </authorList>
    </citation>
    <scope>NUCLEOTIDE SEQUENCE</scope>
    <source>
        <strain evidence="3">M34</strain>
    </source>
</reference>
<dbReference type="OrthoDB" id="3561020at2759"/>
<dbReference type="Pfam" id="PF20150">
    <property type="entry name" value="2EXR"/>
    <property type="match status" value="1"/>
</dbReference>
<proteinExistence type="predicted"/>
<sequence>MLTQFKRFPNLAAEIRLQIWELASSIPRDLDIWTRPFNIPGSHGFKFATTKPVPSTLHTTKESRTVGLKYYHLAFGTDLTYGDPSSVLPPRIYLNTRADRVCFFGRNIEESAEYISIMIEEYKITRLAVNVAGREANHTLLMAQRKDRGDHTFLPARGDRLCVQVSFKEFGGDYEQAIRGQKDDAQIYSLANKAIVREGLELWVAKDTLLQLRDQCLENLDQAMAEVKRSEANRESLQGHYGKANSGEVENEDQVPDGVGRTLYCAWAGGREKSLIVKLAKMSVSYT</sequence>